<protein>
    <submittedName>
        <fullName evidence="2">Radial spoke head 14-like protein</fullName>
    </submittedName>
</protein>
<dbReference type="Proteomes" id="UP000527355">
    <property type="component" value="Unassembled WGS sequence"/>
</dbReference>
<dbReference type="Pfam" id="PF00514">
    <property type="entry name" value="Arm"/>
    <property type="match status" value="1"/>
</dbReference>
<evidence type="ECO:0000313" key="2">
    <source>
        <dbReference type="EMBL" id="KAF6268371.1"/>
    </source>
</evidence>
<dbReference type="AlphaFoldDB" id="A0A7J7QWU0"/>
<dbReference type="InterPro" id="IPR000225">
    <property type="entry name" value="Armadillo"/>
</dbReference>
<dbReference type="InterPro" id="IPR016024">
    <property type="entry name" value="ARM-type_fold"/>
</dbReference>
<comment type="caution">
    <text evidence="2">The sequence shown here is derived from an EMBL/GenBank/DDBJ whole genome shotgun (WGS) entry which is preliminary data.</text>
</comment>
<dbReference type="SUPFAM" id="SSF48371">
    <property type="entry name" value="ARM repeat"/>
    <property type="match status" value="1"/>
</dbReference>
<sequence>MPPVIGDQRLVPSRVLGGLVDPTPACRPQPPAGLASPLRDPRRGGAGRPLSALSVPSGARGIVDSGLIPSLVRKLHREEENIQEILLDTLAACLQEDATEALNSRVVPFLKDKLLSPNDNIRCKAARTLIAVSIPLEGKKQIWRHDVIPILVHLLRDPAEEVKANVAGALMYATVTTEGKYAALDADAIHSLLGLLISSLQKARLNAVKALTMLAEAPEGRRVLKAHVHAFRVLEMGDPSKTVQRAAQVAIRVIEWKP</sequence>
<feature type="region of interest" description="Disordered" evidence="1">
    <location>
        <begin position="20"/>
        <end position="51"/>
    </location>
</feature>
<organism evidence="2 3">
    <name type="scientific">Myotis myotis</name>
    <name type="common">Greater mouse-eared bat</name>
    <name type="synonym">Vespertilio myotis</name>
    <dbReference type="NCBI Taxonomy" id="51298"/>
    <lineage>
        <taxon>Eukaryota</taxon>
        <taxon>Metazoa</taxon>
        <taxon>Chordata</taxon>
        <taxon>Craniata</taxon>
        <taxon>Vertebrata</taxon>
        <taxon>Euteleostomi</taxon>
        <taxon>Mammalia</taxon>
        <taxon>Eutheria</taxon>
        <taxon>Laurasiatheria</taxon>
        <taxon>Chiroptera</taxon>
        <taxon>Yangochiroptera</taxon>
        <taxon>Vespertilionidae</taxon>
        <taxon>Myotis</taxon>
    </lineage>
</organism>
<proteinExistence type="predicted"/>
<dbReference type="VEuPathDB" id="HostDB:GeneID_118655529"/>
<dbReference type="PANTHER" id="PTHR15599:SF1">
    <property type="entry name" value="RADIAL SPOKE HEAD 14 HOMOLOG"/>
    <property type="match status" value="1"/>
</dbReference>
<accession>A0A7J7QWU0</accession>
<dbReference type="InterPro" id="IPR042856">
    <property type="entry name" value="RSP14"/>
</dbReference>
<keyword evidence="3" id="KW-1185">Reference proteome</keyword>
<dbReference type="Gene3D" id="1.25.10.10">
    <property type="entry name" value="Leucine-rich Repeat Variant"/>
    <property type="match status" value="1"/>
</dbReference>
<dbReference type="EMBL" id="JABWUV010000047">
    <property type="protein sequence ID" value="KAF6268371.1"/>
    <property type="molecule type" value="Genomic_DNA"/>
</dbReference>
<dbReference type="SMART" id="SM00185">
    <property type="entry name" value="ARM"/>
    <property type="match status" value="3"/>
</dbReference>
<dbReference type="PANTHER" id="PTHR15599">
    <property type="entry name" value="RTDR1"/>
    <property type="match status" value="1"/>
</dbReference>
<reference evidence="2 3" key="1">
    <citation type="journal article" date="2020" name="Nature">
        <title>Six reference-quality genomes reveal evolution of bat adaptations.</title>
        <authorList>
            <person name="Jebb D."/>
            <person name="Huang Z."/>
            <person name="Pippel M."/>
            <person name="Hughes G.M."/>
            <person name="Lavrichenko K."/>
            <person name="Devanna P."/>
            <person name="Winkler S."/>
            <person name="Jermiin L.S."/>
            <person name="Skirmuntt E.C."/>
            <person name="Katzourakis A."/>
            <person name="Burkitt-Gray L."/>
            <person name="Ray D.A."/>
            <person name="Sullivan K.A.M."/>
            <person name="Roscito J.G."/>
            <person name="Kirilenko B.M."/>
            <person name="Davalos L.M."/>
            <person name="Corthals A.P."/>
            <person name="Power M.L."/>
            <person name="Jones G."/>
            <person name="Ransome R.D."/>
            <person name="Dechmann D.K.N."/>
            <person name="Locatelli A.G."/>
            <person name="Puechmaille S.J."/>
            <person name="Fedrigo O."/>
            <person name="Jarvis E.D."/>
            <person name="Hiller M."/>
            <person name="Vernes S.C."/>
            <person name="Myers E.W."/>
            <person name="Teeling E.C."/>
        </authorList>
    </citation>
    <scope>NUCLEOTIDE SEQUENCE [LARGE SCALE GENOMIC DNA]</scope>
    <source>
        <strain evidence="2">MMyoMyo1</strain>
        <tissue evidence="2">Flight muscle</tissue>
    </source>
</reference>
<evidence type="ECO:0000313" key="3">
    <source>
        <dbReference type="Proteomes" id="UP000527355"/>
    </source>
</evidence>
<gene>
    <name evidence="2" type="ORF">mMyoMyo1_016915</name>
</gene>
<evidence type="ECO:0000256" key="1">
    <source>
        <dbReference type="SAM" id="MobiDB-lite"/>
    </source>
</evidence>
<name>A0A7J7QWU0_MYOMY</name>
<dbReference type="InterPro" id="IPR011989">
    <property type="entry name" value="ARM-like"/>
</dbReference>